<keyword evidence="4 10" id="KW-0812">Transmembrane</keyword>
<comment type="function">
    <text evidence="9">Scaffold protein that participates in the c-ring assembly of mitochondrial ATP synthase (F(1)F(0) ATP synthase or complex V) by facilitating the membrane insertion and oligomer formation of the subunit c/ATP5MC3. Participates in the incorporation of the c-ring into vestigial complexes. Additionally influences the incorporation of subunits MT-ATP6, MT-ATP8, ATP5MJ, and ATP5MK in the ATP synthase.</text>
</comment>
<dbReference type="Pfam" id="PF07096">
    <property type="entry name" value="DUF1358"/>
    <property type="match status" value="1"/>
</dbReference>
<feature type="transmembrane region" description="Helical" evidence="10">
    <location>
        <begin position="43"/>
        <end position="67"/>
    </location>
</feature>
<keyword evidence="12" id="KW-1185">Reference proteome</keyword>
<evidence type="ECO:0000256" key="1">
    <source>
        <dbReference type="ARBA" id="ARBA00004448"/>
    </source>
</evidence>
<proteinExistence type="inferred from homology"/>
<keyword evidence="6 10" id="KW-1133">Transmembrane helix</keyword>
<evidence type="ECO:0000256" key="3">
    <source>
        <dbReference type="ARBA" id="ARBA00013934"/>
    </source>
</evidence>
<dbReference type="EMBL" id="JACSDY010000011">
    <property type="protein sequence ID" value="KAF7415355.1"/>
    <property type="molecule type" value="Genomic_DNA"/>
</dbReference>
<accession>A0A834NQ91</accession>
<feature type="transmembrane region" description="Helical" evidence="10">
    <location>
        <begin position="92"/>
        <end position="116"/>
    </location>
</feature>
<dbReference type="PANTHER" id="PTHR13141:SF4">
    <property type="entry name" value="TRANSMEMBRANE PROTEIN 242"/>
    <property type="match status" value="1"/>
</dbReference>
<evidence type="ECO:0000256" key="7">
    <source>
        <dbReference type="ARBA" id="ARBA00023128"/>
    </source>
</evidence>
<evidence type="ECO:0000256" key="4">
    <source>
        <dbReference type="ARBA" id="ARBA00022692"/>
    </source>
</evidence>
<sequence>MAAQSEDMFSHETDTIEQSKKEVKTYIKGIEKEKEKFYGTFNAAAIFLSTVTGLSAFIGFGTTLASVRKKDPKYFDKGLTGSRRLQETGTLLAFRALCWGTFYAVTGCGLLFYGIWKISGAKNAEEFRYKMGSLLPKIPKNNPPQSRVEFEGLTDLLTYIAEDWGKKKVWIMTERYSCVLIHQAEVYEFVMQTHLSSLEK</sequence>
<comment type="subcellular location">
    <subcellularLocation>
        <location evidence="1">Mitochondrion inner membrane</location>
        <topology evidence="1">Multi-pass membrane protein</topology>
    </subcellularLocation>
</comment>
<dbReference type="Proteomes" id="UP000600918">
    <property type="component" value="Unassembled WGS sequence"/>
</dbReference>
<comment type="similarity">
    <text evidence="2">Belongs to the TMEM242 family.</text>
</comment>
<evidence type="ECO:0000256" key="9">
    <source>
        <dbReference type="ARBA" id="ARBA00045905"/>
    </source>
</evidence>
<evidence type="ECO:0000256" key="8">
    <source>
        <dbReference type="ARBA" id="ARBA00023136"/>
    </source>
</evidence>
<reference evidence="11" key="1">
    <citation type="journal article" date="2020" name="G3 (Bethesda)">
        <title>High-Quality Assemblies for Three Invasive Social Wasps from the &lt;i&gt;Vespula&lt;/i&gt; Genus.</title>
        <authorList>
            <person name="Harrop T.W.R."/>
            <person name="Guhlin J."/>
            <person name="McLaughlin G.M."/>
            <person name="Permina E."/>
            <person name="Stockwell P."/>
            <person name="Gilligan J."/>
            <person name="Le Lec M.F."/>
            <person name="Gruber M.A.M."/>
            <person name="Quinn O."/>
            <person name="Lovegrove M."/>
            <person name="Duncan E.J."/>
            <person name="Remnant E.J."/>
            <person name="Van Eeckhoven J."/>
            <person name="Graham B."/>
            <person name="Knapp R.A."/>
            <person name="Langford K.W."/>
            <person name="Kronenberg Z."/>
            <person name="Press M.O."/>
            <person name="Eacker S.M."/>
            <person name="Wilson-Rankin E.E."/>
            <person name="Purcell J."/>
            <person name="Lester P.J."/>
            <person name="Dearden P.K."/>
        </authorList>
    </citation>
    <scope>NUCLEOTIDE SEQUENCE</scope>
    <source>
        <strain evidence="11">Volc-1</strain>
    </source>
</reference>
<dbReference type="PANTHER" id="PTHR13141">
    <property type="entry name" value="TRANSMEMBRANE PROTEIN 242"/>
    <property type="match status" value="1"/>
</dbReference>
<comment type="caution">
    <text evidence="11">The sequence shown here is derived from an EMBL/GenBank/DDBJ whole genome shotgun (WGS) entry which is preliminary data.</text>
</comment>
<keyword evidence="8 10" id="KW-0472">Membrane</keyword>
<name>A0A834NQ91_VESPE</name>
<organism evidence="11 12">
    <name type="scientific">Vespula pensylvanica</name>
    <name type="common">Western yellow jacket</name>
    <name type="synonym">Wasp</name>
    <dbReference type="NCBI Taxonomy" id="30213"/>
    <lineage>
        <taxon>Eukaryota</taxon>
        <taxon>Metazoa</taxon>
        <taxon>Ecdysozoa</taxon>
        <taxon>Arthropoda</taxon>
        <taxon>Hexapoda</taxon>
        <taxon>Insecta</taxon>
        <taxon>Pterygota</taxon>
        <taxon>Neoptera</taxon>
        <taxon>Endopterygota</taxon>
        <taxon>Hymenoptera</taxon>
        <taxon>Apocrita</taxon>
        <taxon>Aculeata</taxon>
        <taxon>Vespoidea</taxon>
        <taxon>Vespidae</taxon>
        <taxon>Vespinae</taxon>
        <taxon>Vespula</taxon>
    </lineage>
</organism>
<evidence type="ECO:0000256" key="2">
    <source>
        <dbReference type="ARBA" id="ARBA00007570"/>
    </source>
</evidence>
<dbReference type="GO" id="GO:0005743">
    <property type="term" value="C:mitochondrial inner membrane"/>
    <property type="evidence" value="ECO:0007669"/>
    <property type="project" value="UniProtKB-SubCell"/>
</dbReference>
<dbReference type="InterPro" id="IPR009792">
    <property type="entry name" value="TMEM242"/>
</dbReference>
<evidence type="ECO:0000256" key="10">
    <source>
        <dbReference type="SAM" id="Phobius"/>
    </source>
</evidence>
<evidence type="ECO:0000256" key="6">
    <source>
        <dbReference type="ARBA" id="ARBA00022989"/>
    </source>
</evidence>
<keyword evidence="7" id="KW-0496">Mitochondrion</keyword>
<gene>
    <name evidence="11" type="ORF">H0235_011947</name>
</gene>
<keyword evidence="5" id="KW-0999">Mitochondrion inner membrane</keyword>
<protein>
    <recommendedName>
        <fullName evidence="3">Transmembrane protein 242</fullName>
    </recommendedName>
</protein>
<evidence type="ECO:0000313" key="12">
    <source>
        <dbReference type="Proteomes" id="UP000600918"/>
    </source>
</evidence>
<evidence type="ECO:0000256" key="5">
    <source>
        <dbReference type="ARBA" id="ARBA00022792"/>
    </source>
</evidence>
<evidence type="ECO:0000313" key="11">
    <source>
        <dbReference type="EMBL" id="KAF7415355.1"/>
    </source>
</evidence>
<dbReference type="AlphaFoldDB" id="A0A834NQ91"/>